<feature type="binding site" evidence="15">
    <location>
        <begin position="259"/>
        <end position="260"/>
    </location>
    <ligand>
        <name>substrate</name>
    </ligand>
</feature>
<dbReference type="GO" id="GO:0051287">
    <property type="term" value="F:NAD binding"/>
    <property type="evidence" value="ECO:0007669"/>
    <property type="project" value="InterPro"/>
</dbReference>
<feature type="binding site" evidence="13">
    <location>
        <position position="144"/>
    </location>
    <ligand>
        <name>NADPH</name>
        <dbReference type="ChEBI" id="CHEBI:57783"/>
    </ligand>
</feature>
<comment type="function">
    <text evidence="13">Catalyzes the reduction of the glycolytic intermediate dihydroxyacetone phosphate (DHAP) to sn-glycerol 3-phosphate (G3P), the key precursor for phospholipid synthesis.</text>
</comment>
<feature type="domain" description="Glycerol-3-phosphate dehydrogenase NAD-dependent N-terminal" evidence="18">
    <location>
        <begin position="9"/>
        <end position="164"/>
    </location>
</feature>
<comment type="caution">
    <text evidence="20">The sequence shown here is derived from an EMBL/GenBank/DDBJ whole genome shotgun (WGS) entry which is preliminary data.</text>
</comment>
<sequence length="337" mass="36560">MSDILQKPIAVLGAGSFGTALAILLARNGNRTIFWGRDPEQIESMKEKRLNQKYLPNTPLPPNLEITSDFEKTIEVARDILVVTPSYAFSQTLNRIKSLTDDDVRIVWACKGLEPDSSDFLENRVIEIFGEDCPKAVLSGPTFAQELAVGSPTAITLAADDGQFAADLSQRLVNQTFRVYLSSDLKGVQFGGAFKNICAIGAGIADGLGFGANARTALVTRGLAEMMRMGEKLGGRIETFTGMAGLGDLVLTCTDNQSRNRRFGLALGKGASTEKAAAEIGQVVEGVRNTKEVRHLAELHEVDMPICQSIYNILYCDQDPKQAARELLTRAMKVEGD</sequence>
<dbReference type="InterPro" id="IPR006168">
    <property type="entry name" value="G3P_DH_NAD-dep"/>
</dbReference>
<feature type="binding site" evidence="13">
    <location>
        <position position="111"/>
    </location>
    <ligand>
        <name>sn-glycerol 3-phosphate</name>
        <dbReference type="ChEBI" id="CHEBI:57597"/>
    </ligand>
</feature>
<evidence type="ECO:0000256" key="17">
    <source>
        <dbReference type="RuleBase" id="RU000437"/>
    </source>
</evidence>
<dbReference type="GO" id="GO:0046474">
    <property type="term" value="P:glycerophospholipid biosynthetic process"/>
    <property type="evidence" value="ECO:0007669"/>
    <property type="project" value="TreeGrafter"/>
</dbReference>
<dbReference type="Gene3D" id="1.10.1040.10">
    <property type="entry name" value="N-(1-d-carboxylethyl)-l-norvaline Dehydrogenase, domain 2"/>
    <property type="match status" value="1"/>
</dbReference>
<dbReference type="GO" id="GO:0046168">
    <property type="term" value="P:glycerol-3-phosphate catabolic process"/>
    <property type="evidence" value="ECO:0007669"/>
    <property type="project" value="InterPro"/>
</dbReference>
<keyword evidence="21" id="KW-1185">Reference proteome</keyword>
<dbReference type="RefSeq" id="WP_142892354.1">
    <property type="nucleotide sequence ID" value="NZ_ML660161.1"/>
</dbReference>
<evidence type="ECO:0000256" key="15">
    <source>
        <dbReference type="PIRSR" id="PIRSR000114-2"/>
    </source>
</evidence>
<keyword evidence="6 13" id="KW-0443">Lipid metabolism</keyword>
<dbReference type="Pfam" id="PF07479">
    <property type="entry name" value="NAD_Gly3P_dh_C"/>
    <property type="match status" value="1"/>
</dbReference>
<keyword evidence="13" id="KW-0963">Cytoplasm</keyword>
<evidence type="ECO:0000256" key="3">
    <source>
        <dbReference type="ARBA" id="ARBA00022857"/>
    </source>
</evidence>
<evidence type="ECO:0000256" key="12">
    <source>
        <dbReference type="ARBA" id="ARBA00080511"/>
    </source>
</evidence>
<evidence type="ECO:0000256" key="10">
    <source>
        <dbReference type="ARBA" id="ARBA00066687"/>
    </source>
</evidence>
<gene>
    <name evidence="13 20" type="primary">gpsA</name>
    <name evidence="20" type="ORF">FLL46_04870</name>
</gene>
<dbReference type="GO" id="GO:0046167">
    <property type="term" value="P:glycerol-3-phosphate biosynthetic process"/>
    <property type="evidence" value="ECO:0007669"/>
    <property type="project" value="UniProtKB-UniRule"/>
</dbReference>
<dbReference type="HAMAP" id="MF_00394">
    <property type="entry name" value="NAD_Glyc3P_dehydrog"/>
    <property type="match status" value="1"/>
</dbReference>
<evidence type="ECO:0000256" key="2">
    <source>
        <dbReference type="ARBA" id="ARBA00022516"/>
    </source>
</evidence>
<comment type="pathway">
    <text evidence="13">Membrane lipid metabolism; glycerophospholipid metabolism.</text>
</comment>
<evidence type="ECO:0000313" key="20">
    <source>
        <dbReference type="EMBL" id="TQV88869.1"/>
    </source>
</evidence>
<feature type="binding site" evidence="13">
    <location>
        <position position="259"/>
    </location>
    <ligand>
        <name>sn-glycerol 3-phosphate</name>
        <dbReference type="ChEBI" id="CHEBI:57597"/>
    </ligand>
</feature>
<feature type="binding site" evidence="13">
    <location>
        <position position="140"/>
    </location>
    <ligand>
        <name>sn-glycerol 3-phosphate</name>
        <dbReference type="ChEBI" id="CHEBI:57597"/>
    </ligand>
</feature>
<dbReference type="GO" id="GO:0005975">
    <property type="term" value="P:carbohydrate metabolic process"/>
    <property type="evidence" value="ECO:0007669"/>
    <property type="project" value="InterPro"/>
</dbReference>
<dbReference type="InterPro" id="IPR008927">
    <property type="entry name" value="6-PGluconate_DH-like_C_sf"/>
</dbReference>
<keyword evidence="8 13" id="KW-1208">Phospholipid metabolism</keyword>
<dbReference type="EMBL" id="VIKS01000003">
    <property type="protein sequence ID" value="TQV88869.1"/>
    <property type="molecule type" value="Genomic_DNA"/>
</dbReference>
<evidence type="ECO:0000256" key="1">
    <source>
        <dbReference type="ARBA" id="ARBA00011009"/>
    </source>
</evidence>
<dbReference type="GO" id="GO:0005829">
    <property type="term" value="C:cytosol"/>
    <property type="evidence" value="ECO:0007669"/>
    <property type="project" value="TreeGrafter"/>
</dbReference>
<dbReference type="NCBIfam" id="NF000942">
    <property type="entry name" value="PRK00094.1-4"/>
    <property type="match status" value="1"/>
</dbReference>
<feature type="binding site" evidence="16">
    <location>
        <position position="259"/>
    </location>
    <ligand>
        <name>NAD(+)</name>
        <dbReference type="ChEBI" id="CHEBI:57540"/>
    </ligand>
</feature>
<evidence type="ECO:0000313" key="21">
    <source>
        <dbReference type="Proteomes" id="UP000315439"/>
    </source>
</evidence>
<feature type="binding site" evidence="13">
    <location>
        <position position="37"/>
    </location>
    <ligand>
        <name>NADPH</name>
        <dbReference type="ChEBI" id="CHEBI:57783"/>
    </ligand>
</feature>
<feature type="binding site" evidence="13">
    <location>
        <position position="248"/>
    </location>
    <ligand>
        <name>sn-glycerol 3-phosphate</name>
        <dbReference type="ChEBI" id="CHEBI:57597"/>
    </ligand>
</feature>
<name>A0A545UHD0_9GAMM</name>
<dbReference type="SUPFAM" id="SSF48179">
    <property type="entry name" value="6-phosphogluconate dehydrogenase C-terminal domain-like"/>
    <property type="match status" value="1"/>
</dbReference>
<dbReference type="UniPathway" id="UPA00940"/>
<feature type="binding site" evidence="13">
    <location>
        <position position="258"/>
    </location>
    <ligand>
        <name>sn-glycerol 3-phosphate</name>
        <dbReference type="ChEBI" id="CHEBI:57597"/>
    </ligand>
</feature>
<evidence type="ECO:0000256" key="16">
    <source>
        <dbReference type="PIRSR" id="PIRSR000114-3"/>
    </source>
</evidence>
<comment type="subcellular location">
    <subcellularLocation>
        <location evidence="13">Cytoplasm</location>
    </subcellularLocation>
</comment>
<feature type="binding site" evidence="13">
    <location>
        <position position="16"/>
    </location>
    <ligand>
        <name>NADPH</name>
        <dbReference type="ChEBI" id="CHEBI:57783"/>
    </ligand>
</feature>
<dbReference type="InterPro" id="IPR036291">
    <property type="entry name" value="NAD(P)-bd_dom_sf"/>
</dbReference>
<accession>A0A545UHD0</accession>
<evidence type="ECO:0000256" key="11">
    <source>
        <dbReference type="ARBA" id="ARBA00069372"/>
    </source>
</evidence>
<feature type="binding site" evidence="13">
    <location>
        <position position="54"/>
    </location>
    <ligand>
        <name>NADPH</name>
        <dbReference type="ChEBI" id="CHEBI:57783"/>
    </ligand>
</feature>
<dbReference type="GO" id="GO:0141153">
    <property type="term" value="F:glycerol-3-phosphate dehydrogenase (NADP+) activity"/>
    <property type="evidence" value="ECO:0007669"/>
    <property type="project" value="RHEA"/>
</dbReference>
<dbReference type="SUPFAM" id="SSF51735">
    <property type="entry name" value="NAD(P)-binding Rossmann-fold domains"/>
    <property type="match status" value="1"/>
</dbReference>
<feature type="binding site" evidence="13">
    <location>
        <position position="142"/>
    </location>
    <ligand>
        <name>sn-glycerol 3-phosphate</name>
        <dbReference type="ChEBI" id="CHEBI:57597"/>
    </ligand>
</feature>
<dbReference type="PANTHER" id="PTHR11728:SF1">
    <property type="entry name" value="GLYCEROL-3-PHOSPHATE DEHYDROGENASE [NAD(+)] 2, CHLOROPLASTIC"/>
    <property type="match status" value="1"/>
</dbReference>
<keyword evidence="13" id="KW-0547">Nucleotide-binding</keyword>
<feature type="domain" description="Glycerol-3-phosphate dehydrogenase NAD-dependent C-terminal" evidence="19">
    <location>
        <begin position="184"/>
        <end position="324"/>
    </location>
</feature>
<dbReference type="NCBIfam" id="NF000939">
    <property type="entry name" value="PRK00094.1-1"/>
    <property type="match status" value="1"/>
</dbReference>
<dbReference type="OrthoDB" id="9812273at2"/>
<dbReference type="NCBIfam" id="NF000940">
    <property type="entry name" value="PRK00094.1-2"/>
    <property type="match status" value="1"/>
</dbReference>
<dbReference type="PRINTS" id="PR00077">
    <property type="entry name" value="GPDHDRGNASE"/>
</dbReference>
<evidence type="ECO:0000256" key="6">
    <source>
        <dbReference type="ARBA" id="ARBA00023098"/>
    </source>
</evidence>
<evidence type="ECO:0000256" key="4">
    <source>
        <dbReference type="ARBA" id="ARBA00023002"/>
    </source>
</evidence>
<dbReference type="EC" id="1.1.1.94" evidence="10 13"/>
<keyword evidence="5 13" id="KW-0520">NAD</keyword>
<organism evidence="20 21">
    <name type="scientific">Aliikangiella coralliicola</name>
    <dbReference type="NCBI Taxonomy" id="2592383"/>
    <lineage>
        <taxon>Bacteria</taxon>
        <taxon>Pseudomonadati</taxon>
        <taxon>Pseudomonadota</taxon>
        <taxon>Gammaproteobacteria</taxon>
        <taxon>Oceanospirillales</taxon>
        <taxon>Pleioneaceae</taxon>
        <taxon>Aliikangiella</taxon>
    </lineage>
</organism>
<dbReference type="PIRSF" id="PIRSF000114">
    <property type="entry name" value="Glycerol-3-P_dh"/>
    <property type="match status" value="1"/>
</dbReference>
<feature type="binding site" evidence="16">
    <location>
        <position position="144"/>
    </location>
    <ligand>
        <name>NAD(+)</name>
        <dbReference type="ChEBI" id="CHEBI:57540"/>
    </ligand>
</feature>
<evidence type="ECO:0000259" key="19">
    <source>
        <dbReference type="Pfam" id="PF07479"/>
    </source>
</evidence>
<dbReference type="InterPro" id="IPR011128">
    <property type="entry name" value="G3P_DH_NAD-dep_N"/>
</dbReference>
<evidence type="ECO:0000256" key="7">
    <source>
        <dbReference type="ARBA" id="ARBA00023209"/>
    </source>
</evidence>
<evidence type="ECO:0000259" key="18">
    <source>
        <dbReference type="Pfam" id="PF01210"/>
    </source>
</evidence>
<feature type="active site" description="Proton acceptor" evidence="13 14">
    <location>
        <position position="195"/>
    </location>
</feature>
<evidence type="ECO:0000256" key="8">
    <source>
        <dbReference type="ARBA" id="ARBA00023264"/>
    </source>
</evidence>
<keyword evidence="2 13" id="KW-0444">Lipid biosynthesis</keyword>
<dbReference type="GO" id="GO:0141152">
    <property type="term" value="F:glycerol-3-phosphate dehydrogenase (NAD+) activity"/>
    <property type="evidence" value="ECO:0007669"/>
    <property type="project" value="RHEA"/>
</dbReference>
<dbReference type="FunFam" id="3.40.50.720:FF:000019">
    <property type="entry name" value="Glycerol-3-phosphate dehydrogenase [NAD(P)+]"/>
    <property type="match status" value="1"/>
</dbReference>
<dbReference type="InterPro" id="IPR013328">
    <property type="entry name" value="6PGD_dom2"/>
</dbReference>
<reference evidence="20 21" key="1">
    <citation type="submission" date="2019-07" db="EMBL/GenBank/DDBJ databases">
        <title>Draft genome for Aliikangiella sp. M105.</title>
        <authorList>
            <person name="Wang G."/>
        </authorList>
    </citation>
    <scope>NUCLEOTIDE SEQUENCE [LARGE SCALE GENOMIC DNA]</scope>
    <source>
        <strain evidence="20 21">M105</strain>
    </source>
</reference>
<dbReference type="AlphaFoldDB" id="A0A545UHD0"/>
<dbReference type="Gene3D" id="3.40.50.720">
    <property type="entry name" value="NAD(P)-binding Rossmann-like Domain"/>
    <property type="match status" value="1"/>
</dbReference>
<dbReference type="Pfam" id="PF01210">
    <property type="entry name" value="NAD_Gly3P_dh_N"/>
    <property type="match status" value="1"/>
</dbReference>
<keyword evidence="4 13" id="KW-0560">Oxidoreductase</keyword>
<protein>
    <recommendedName>
        <fullName evidence="11 13">Glycerol-3-phosphate dehydrogenase [NAD(P)+]</fullName>
        <ecNumber evidence="10 13">1.1.1.94</ecNumber>
    </recommendedName>
    <alternativeName>
        <fullName evidence="13">NAD(P)(+)-dependent glycerol-3-phosphate dehydrogenase</fullName>
    </alternativeName>
    <alternativeName>
        <fullName evidence="12 13">NAD(P)H-dependent dihydroxyacetone-phosphate reductase</fullName>
    </alternativeName>
</protein>
<proteinExistence type="inferred from homology"/>
<evidence type="ECO:0000256" key="13">
    <source>
        <dbReference type="HAMAP-Rule" id="MF_00394"/>
    </source>
</evidence>
<comment type="caution">
    <text evidence="13">Lacks conserved residue(s) required for the propagation of feature annotation.</text>
</comment>
<comment type="similarity">
    <text evidence="1 13 17">Belongs to the NAD-dependent glycerol-3-phosphate dehydrogenase family.</text>
</comment>
<keyword evidence="3 13" id="KW-0521">NADP</keyword>
<comment type="catalytic activity">
    <reaction evidence="13">
        <text>sn-glycerol 3-phosphate + NAD(+) = dihydroxyacetone phosphate + NADH + H(+)</text>
        <dbReference type="Rhea" id="RHEA:11092"/>
        <dbReference type="ChEBI" id="CHEBI:15378"/>
        <dbReference type="ChEBI" id="CHEBI:57540"/>
        <dbReference type="ChEBI" id="CHEBI:57597"/>
        <dbReference type="ChEBI" id="CHEBI:57642"/>
        <dbReference type="ChEBI" id="CHEBI:57945"/>
        <dbReference type="EC" id="1.1.1.94"/>
    </reaction>
</comment>
<feature type="binding site" evidence="13">
    <location>
        <position position="285"/>
    </location>
    <ligand>
        <name>NADPH</name>
        <dbReference type="ChEBI" id="CHEBI:57783"/>
    </ligand>
</feature>
<feature type="binding site" evidence="13">
    <location>
        <position position="17"/>
    </location>
    <ligand>
        <name>NADPH</name>
        <dbReference type="ChEBI" id="CHEBI:57783"/>
    </ligand>
</feature>
<comment type="catalytic activity">
    <reaction evidence="9">
        <text>sn-glycerol 3-phosphate + NADP(+) = dihydroxyacetone phosphate + NADPH + H(+)</text>
        <dbReference type="Rhea" id="RHEA:11096"/>
        <dbReference type="ChEBI" id="CHEBI:15378"/>
        <dbReference type="ChEBI" id="CHEBI:57597"/>
        <dbReference type="ChEBI" id="CHEBI:57642"/>
        <dbReference type="ChEBI" id="CHEBI:57783"/>
        <dbReference type="ChEBI" id="CHEBI:58349"/>
        <dbReference type="EC" id="1.1.1.94"/>
    </reaction>
    <physiologicalReaction direction="right-to-left" evidence="9">
        <dbReference type="Rhea" id="RHEA:11098"/>
    </physiologicalReaction>
</comment>
<feature type="binding site" evidence="13">
    <location>
        <position position="195"/>
    </location>
    <ligand>
        <name>sn-glycerol 3-phosphate</name>
        <dbReference type="ChEBI" id="CHEBI:57597"/>
    </ligand>
</feature>
<feature type="binding site" evidence="13">
    <location>
        <position position="283"/>
    </location>
    <ligand>
        <name>NADPH</name>
        <dbReference type="ChEBI" id="CHEBI:57783"/>
    </ligand>
</feature>
<feature type="binding site" evidence="13">
    <location>
        <position position="260"/>
    </location>
    <ligand>
        <name>sn-glycerol 3-phosphate</name>
        <dbReference type="ChEBI" id="CHEBI:57597"/>
    </ligand>
</feature>
<feature type="binding site" evidence="15">
    <location>
        <position position="111"/>
    </location>
    <ligand>
        <name>substrate</name>
    </ligand>
</feature>
<feature type="binding site" evidence="13">
    <location>
        <position position="259"/>
    </location>
    <ligand>
        <name>NADPH</name>
        <dbReference type="ChEBI" id="CHEBI:57783"/>
    </ligand>
</feature>
<evidence type="ECO:0000256" key="5">
    <source>
        <dbReference type="ARBA" id="ARBA00023027"/>
    </source>
</evidence>
<keyword evidence="7 13" id="KW-0594">Phospholipid biosynthesis</keyword>
<evidence type="ECO:0000256" key="9">
    <source>
        <dbReference type="ARBA" id="ARBA00052716"/>
    </source>
</evidence>
<dbReference type="FunFam" id="1.10.1040.10:FF:000001">
    <property type="entry name" value="Glycerol-3-phosphate dehydrogenase [NAD(P)+]"/>
    <property type="match status" value="1"/>
</dbReference>
<feature type="binding site" evidence="13">
    <location>
        <position position="111"/>
    </location>
    <ligand>
        <name>NADPH</name>
        <dbReference type="ChEBI" id="CHEBI:57783"/>
    </ligand>
</feature>
<evidence type="ECO:0000256" key="14">
    <source>
        <dbReference type="PIRSR" id="PIRSR000114-1"/>
    </source>
</evidence>
<dbReference type="PANTHER" id="PTHR11728">
    <property type="entry name" value="GLYCEROL-3-PHOSPHATE DEHYDROGENASE"/>
    <property type="match status" value="1"/>
</dbReference>
<dbReference type="Proteomes" id="UP000315439">
    <property type="component" value="Unassembled WGS sequence"/>
</dbReference>
<dbReference type="InterPro" id="IPR006109">
    <property type="entry name" value="G3P_DH_NAD-dep_C"/>
</dbReference>
<feature type="binding site" evidence="16">
    <location>
        <begin position="13"/>
        <end position="18"/>
    </location>
    <ligand>
        <name>NAD(+)</name>
        <dbReference type="ChEBI" id="CHEBI:57540"/>
    </ligand>
</feature>